<dbReference type="AlphaFoldDB" id="A0A6I4STW9"/>
<feature type="transmembrane region" description="Helical" evidence="1">
    <location>
        <begin position="175"/>
        <end position="199"/>
    </location>
</feature>
<organism evidence="2 3">
    <name type="scientific">Croceibacterium salegens</name>
    <dbReference type="NCBI Taxonomy" id="1737568"/>
    <lineage>
        <taxon>Bacteria</taxon>
        <taxon>Pseudomonadati</taxon>
        <taxon>Pseudomonadota</taxon>
        <taxon>Alphaproteobacteria</taxon>
        <taxon>Sphingomonadales</taxon>
        <taxon>Erythrobacteraceae</taxon>
        <taxon>Croceibacterium</taxon>
    </lineage>
</organism>
<dbReference type="EMBL" id="WTYM01000023">
    <property type="protein sequence ID" value="MXO58380.1"/>
    <property type="molecule type" value="Genomic_DNA"/>
</dbReference>
<keyword evidence="1" id="KW-1133">Transmembrane helix</keyword>
<keyword evidence="1" id="KW-0472">Membrane</keyword>
<evidence type="ECO:0000313" key="2">
    <source>
        <dbReference type="EMBL" id="MXO58380.1"/>
    </source>
</evidence>
<name>A0A6I4STW9_9SPHN</name>
<proteinExistence type="predicted"/>
<dbReference type="InterPro" id="IPR005625">
    <property type="entry name" value="PepSY-ass_TM"/>
</dbReference>
<feature type="transmembrane region" description="Helical" evidence="1">
    <location>
        <begin position="127"/>
        <end position="148"/>
    </location>
</feature>
<dbReference type="Pfam" id="PF03929">
    <property type="entry name" value="PepSY_TM"/>
    <property type="match status" value="1"/>
</dbReference>
<accession>A0A6I4STW9</accession>
<keyword evidence="1" id="KW-0812">Transmembrane</keyword>
<reference evidence="2 3" key="1">
    <citation type="submission" date="2019-12" db="EMBL/GenBank/DDBJ databases">
        <title>Genomic-based taxomic classification of the family Erythrobacteraceae.</title>
        <authorList>
            <person name="Xu L."/>
        </authorList>
    </citation>
    <scope>NUCLEOTIDE SEQUENCE [LARGE SCALE GENOMIC DNA]</scope>
    <source>
        <strain evidence="2 3">MCCC 1K01500</strain>
    </source>
</reference>
<comment type="caution">
    <text evidence="2">The sequence shown here is derived from an EMBL/GenBank/DDBJ whole genome shotgun (WGS) entry which is preliminary data.</text>
</comment>
<feature type="transmembrane region" description="Helical" evidence="1">
    <location>
        <begin position="317"/>
        <end position="339"/>
    </location>
</feature>
<evidence type="ECO:0000313" key="3">
    <source>
        <dbReference type="Proteomes" id="UP000433652"/>
    </source>
</evidence>
<dbReference type="Proteomes" id="UP000433652">
    <property type="component" value="Unassembled WGS sequence"/>
</dbReference>
<dbReference type="PANTHER" id="PTHR34219:SF3">
    <property type="entry name" value="BLL7967 PROTEIN"/>
    <property type="match status" value="1"/>
</dbReference>
<dbReference type="PANTHER" id="PTHR34219">
    <property type="entry name" value="IRON-REGULATED INNER MEMBRANE PROTEIN-RELATED"/>
    <property type="match status" value="1"/>
</dbReference>
<dbReference type="OrthoDB" id="7328956at2"/>
<evidence type="ECO:0000256" key="1">
    <source>
        <dbReference type="SAM" id="Phobius"/>
    </source>
</evidence>
<feature type="transmembrane region" description="Helical" evidence="1">
    <location>
        <begin position="12"/>
        <end position="31"/>
    </location>
</feature>
<gene>
    <name evidence="2" type="ORF">GRI89_02315</name>
</gene>
<keyword evidence="3" id="KW-1185">Reference proteome</keyword>
<protein>
    <submittedName>
        <fullName evidence="2">PepSY domain-containing protein</fullName>
    </submittedName>
</protein>
<sequence>MKLLRLAHRWTGGIVGLLLAVIGLSGALMVWEHTWLCLPRSNERLVTDSKTLGASVEAALTEEPGLKRITFASEEIGLHEAIYSNGSGAYFAQDGVLVDRWTSIWDRPELWLFELHQHLLLGQNGKYITGLLGLVLFAFSASGIGLWWQTRKTFELRLWPARMTRSGIIRQHRDLGIVAAPLLMLSGITGTLILFPVAYEILSSPWAGPEIGNSTPPKGLPLTGSKTDWQKAIANARSAFPGAVLRRITFPEPGAAITVRLKQPFEWTPNGRSLVWLDPSNGALLASKEPPSNGSAVIAEALYPIHSGKIGGTVWKLFLTFGGLGLAMLGTLGCWSFWFRNAHN</sequence>